<dbReference type="EMBL" id="CP107006">
    <property type="protein sequence ID" value="UYQ94793.1"/>
    <property type="molecule type" value="Genomic_DNA"/>
</dbReference>
<organism evidence="2 3">
    <name type="scientific">Chitinophaga horti</name>
    <dbReference type="NCBI Taxonomy" id="2920382"/>
    <lineage>
        <taxon>Bacteria</taxon>
        <taxon>Pseudomonadati</taxon>
        <taxon>Bacteroidota</taxon>
        <taxon>Chitinophagia</taxon>
        <taxon>Chitinophagales</taxon>
        <taxon>Chitinophagaceae</taxon>
        <taxon>Chitinophaga</taxon>
    </lineage>
</organism>
<keyword evidence="1" id="KW-0472">Membrane</keyword>
<reference evidence="2" key="1">
    <citation type="submission" date="2022-10" db="EMBL/GenBank/DDBJ databases">
        <title>Chitinophaga sp. nov., isolated from soil.</title>
        <authorList>
            <person name="Jeon C.O."/>
        </authorList>
    </citation>
    <scope>NUCLEOTIDE SEQUENCE</scope>
    <source>
        <strain evidence="2">R8</strain>
    </source>
</reference>
<evidence type="ECO:0000313" key="3">
    <source>
        <dbReference type="Proteomes" id="UP001162741"/>
    </source>
</evidence>
<accession>A0ABY6J546</accession>
<keyword evidence="1" id="KW-0812">Transmembrane</keyword>
<dbReference type="Proteomes" id="UP001162741">
    <property type="component" value="Chromosome"/>
</dbReference>
<feature type="transmembrane region" description="Helical" evidence="1">
    <location>
        <begin position="130"/>
        <end position="157"/>
    </location>
</feature>
<proteinExistence type="predicted"/>
<keyword evidence="3" id="KW-1185">Reference proteome</keyword>
<protein>
    <submittedName>
        <fullName evidence="2">DUF4199 domain-containing protein</fullName>
    </submittedName>
</protein>
<sequence>MNNKPHLKYGVPFAAVSVLIYLGGLILLKLPATHFLVNWSPTLLLLAAIVLSTLEYRKQNDKNGFGHLFANGFRTTAVFTVIVGVIIAAYLASSPGFQDLMLKYTMESAKQQGYTAEMIQENDARMRSMLIPFVLGGIVISQLIAGAIFSAISAIAFKKQ</sequence>
<feature type="transmembrane region" description="Helical" evidence="1">
    <location>
        <begin position="68"/>
        <end position="92"/>
    </location>
</feature>
<feature type="transmembrane region" description="Helical" evidence="1">
    <location>
        <begin position="36"/>
        <end position="56"/>
    </location>
</feature>
<keyword evidence="1" id="KW-1133">Transmembrane helix</keyword>
<evidence type="ECO:0000313" key="2">
    <source>
        <dbReference type="EMBL" id="UYQ94793.1"/>
    </source>
</evidence>
<dbReference type="RefSeq" id="WP_264282630.1">
    <property type="nucleotide sequence ID" value="NZ_CP107006.1"/>
</dbReference>
<name>A0ABY6J546_9BACT</name>
<evidence type="ECO:0000256" key="1">
    <source>
        <dbReference type="SAM" id="Phobius"/>
    </source>
</evidence>
<dbReference type="InterPro" id="IPR025250">
    <property type="entry name" value="DUF4199"/>
</dbReference>
<feature type="transmembrane region" description="Helical" evidence="1">
    <location>
        <begin position="9"/>
        <end position="30"/>
    </location>
</feature>
<gene>
    <name evidence="2" type="ORF">MKQ68_06770</name>
</gene>
<dbReference type="Pfam" id="PF13858">
    <property type="entry name" value="DUF4199"/>
    <property type="match status" value="1"/>
</dbReference>